<evidence type="ECO:0000256" key="5">
    <source>
        <dbReference type="ARBA" id="ARBA00023172"/>
    </source>
</evidence>
<feature type="compositionally biased region" description="Basic and acidic residues" evidence="10">
    <location>
        <begin position="94"/>
        <end position="111"/>
    </location>
</feature>
<protein>
    <recommendedName>
        <fullName evidence="8 9">Structure-specific endonuclease subunit SLX4</fullName>
    </recommendedName>
</protein>
<comment type="similarity">
    <text evidence="2 9">Belongs to the SLX4 family.</text>
</comment>
<dbReference type="GO" id="GO:0006310">
    <property type="term" value="P:DNA recombination"/>
    <property type="evidence" value="ECO:0007669"/>
    <property type="project" value="UniProtKB-UniRule"/>
</dbReference>
<feature type="compositionally biased region" description="Low complexity" evidence="10">
    <location>
        <begin position="355"/>
        <end position="376"/>
    </location>
</feature>
<feature type="compositionally biased region" description="Polar residues" evidence="10">
    <location>
        <begin position="423"/>
        <end position="437"/>
    </location>
</feature>
<evidence type="ECO:0000256" key="8">
    <source>
        <dbReference type="ARBA" id="ARBA00029496"/>
    </source>
</evidence>
<dbReference type="InterPro" id="IPR027784">
    <property type="entry name" value="Slx4_ascomycetes"/>
</dbReference>
<comment type="subunit">
    <text evidence="9">Forms a heterodimer with SLX1.</text>
</comment>
<keyword evidence="7 9" id="KW-0539">Nucleus</keyword>
<feature type="compositionally biased region" description="Low complexity" evidence="10">
    <location>
        <begin position="46"/>
        <end position="57"/>
    </location>
</feature>
<feature type="compositionally biased region" description="Polar residues" evidence="10">
    <location>
        <begin position="112"/>
        <end position="122"/>
    </location>
</feature>
<dbReference type="InterPro" id="IPR018574">
    <property type="entry name" value="Structure-sp_endonuc_su_Slx4"/>
</dbReference>
<proteinExistence type="inferred from homology"/>
<feature type="region of interest" description="Disordered" evidence="10">
    <location>
        <begin position="616"/>
        <end position="688"/>
    </location>
</feature>
<keyword evidence="4 9" id="KW-0227">DNA damage</keyword>
<organism evidence="11 12">
    <name type="scientific">Helicocarpus griseus UAMH5409</name>
    <dbReference type="NCBI Taxonomy" id="1447875"/>
    <lineage>
        <taxon>Eukaryota</taxon>
        <taxon>Fungi</taxon>
        <taxon>Dikarya</taxon>
        <taxon>Ascomycota</taxon>
        <taxon>Pezizomycotina</taxon>
        <taxon>Eurotiomycetes</taxon>
        <taxon>Eurotiomycetidae</taxon>
        <taxon>Onygenales</taxon>
        <taxon>Ajellomycetaceae</taxon>
        <taxon>Helicocarpus</taxon>
    </lineage>
</organism>
<evidence type="ECO:0000256" key="10">
    <source>
        <dbReference type="SAM" id="MobiDB-lite"/>
    </source>
</evidence>
<feature type="compositionally biased region" description="Low complexity" evidence="10">
    <location>
        <begin position="438"/>
        <end position="454"/>
    </location>
</feature>
<evidence type="ECO:0000313" key="12">
    <source>
        <dbReference type="Proteomes" id="UP000223968"/>
    </source>
</evidence>
<sequence>MTFQFTPSPSQGRFFARSVTPVIPDSSPSAAEVIELSSPLNPPSPLSLSRSLSTSTSCKPANLQTDEKNADGHGALHTRPGLENSPLRTNRSVIESKRKDIAAKKQGRRTESPANTTQTEIQIVNGDRLALSPKRPEKRGTKGPRAKLGNSSANKKLHGRVSKTREGGSVATQTKNLTPEDCDAALESFSNEPKDDLNWEEQGLQLEQATKRRLDWTPTKDIAIPIVNLVEDNSSPYGESSTGISRAGTLFSTYGYNGAVGALDGSKAEDVHDAPTTKRPMELLKIQSSKGISSSSEISEISTAEEKSNLSKKQRGKASQKSKLKTITSYATAKYSVADETADLDIVGDVLPGQSKIKSSTKGTSGTKRATSGKKSTTSKEKEEPPTFKVVPPLEAFKSFGRQEFLFGTSSQLENGDFENQEEATQSTSCPPNDPFTSLSLSSSESRHSGPSQTSIGSGLFGLSGSKNLWSASARDLSGAVLEVDKLDLTDTLAEPTKGKPVAQGPPSQNVVIIDDIGENTPTEIDPSSVVKHNKVLLEDDVLQKDTAETNAMEAASNIPPSPSKGSAERAVEEKPAFGGFTTSELAKKVAAYGFKPIKSRGKMISLLEKCWENQTKSNSESKSTQGDSEVQSYNSDRTNSSGSQTQRALITCKTNARFPNAKPAKPSAEHTVPNGLSETASKSGTKRTVSPAALVDSDQVDDPVEVIIPSSPIPDSHEDLTDLTPRAQRTKPEISPATPVTIRSKKPSNSGLVSTAPPSLSKQITEAIIAQPRLRAFNGVKQPTWHEKILMFDPIQLEDLAAWLNTDGFGRIGEDREVGPGIVRDWCESKGVCCVWKKQTGVRS</sequence>
<dbReference type="GO" id="GO:0006260">
    <property type="term" value="P:DNA replication"/>
    <property type="evidence" value="ECO:0007669"/>
    <property type="project" value="InterPro"/>
</dbReference>
<comment type="subcellular location">
    <subcellularLocation>
        <location evidence="1 9">Nucleus</location>
    </subcellularLocation>
</comment>
<feature type="region of interest" description="Disordered" evidence="10">
    <location>
        <begin position="267"/>
        <end position="323"/>
    </location>
</feature>
<evidence type="ECO:0000256" key="9">
    <source>
        <dbReference type="HAMAP-Rule" id="MF_03110"/>
    </source>
</evidence>
<evidence type="ECO:0000256" key="2">
    <source>
        <dbReference type="ARBA" id="ARBA00006661"/>
    </source>
</evidence>
<keyword evidence="5 9" id="KW-0233">DNA recombination</keyword>
<feature type="compositionally biased region" description="Low complexity" evidence="10">
    <location>
        <begin position="285"/>
        <end position="302"/>
    </location>
</feature>
<feature type="compositionally biased region" description="Basic and acidic residues" evidence="10">
    <location>
        <begin position="267"/>
        <end position="282"/>
    </location>
</feature>
<dbReference type="Proteomes" id="UP000223968">
    <property type="component" value="Unassembled WGS sequence"/>
</dbReference>
<name>A0A2B7WGV1_9EURO</name>
<comment type="function">
    <text evidence="9">Regulatory subunit of the SLX1-SLX4 structure-specific endonuclease that resolves DNA secondary structures generated during DNA repair and recombination. Has endonuclease activity towards branched DNA substrates, introducing single-strand cuts in duplex DNA close to junctions with ss-DNA.</text>
</comment>
<gene>
    <name evidence="9" type="primary">SLX4</name>
    <name evidence="11" type="ORF">AJ79_09885</name>
</gene>
<keyword evidence="3 9" id="KW-0597">Phosphoprotein</keyword>
<feature type="compositionally biased region" description="Polar residues" evidence="10">
    <location>
        <begin position="616"/>
        <end position="655"/>
    </location>
</feature>
<dbReference type="Pfam" id="PF09494">
    <property type="entry name" value="Slx4"/>
    <property type="match status" value="1"/>
</dbReference>
<accession>A0A2B7WGV1</accession>
<evidence type="ECO:0000256" key="4">
    <source>
        <dbReference type="ARBA" id="ARBA00022763"/>
    </source>
</evidence>
<comment type="PTM">
    <text evidence="9">Phosphorylated in response to DNA damage.</text>
</comment>
<dbReference type="GO" id="GO:0017108">
    <property type="term" value="F:5'-flap endonuclease activity"/>
    <property type="evidence" value="ECO:0007669"/>
    <property type="project" value="InterPro"/>
</dbReference>
<dbReference type="HAMAP" id="MF_03110">
    <property type="entry name" value="Endonuc_su_Slx4"/>
    <property type="match status" value="1"/>
</dbReference>
<feature type="region of interest" description="Disordered" evidence="10">
    <location>
        <begin position="412"/>
        <end position="454"/>
    </location>
</feature>
<evidence type="ECO:0000256" key="7">
    <source>
        <dbReference type="ARBA" id="ARBA00023242"/>
    </source>
</evidence>
<feature type="region of interest" description="Disordered" evidence="10">
    <location>
        <begin position="733"/>
        <end position="759"/>
    </location>
</feature>
<feature type="region of interest" description="Disordered" evidence="10">
    <location>
        <begin position="24"/>
        <end position="175"/>
    </location>
</feature>
<feature type="compositionally biased region" description="Polar residues" evidence="10">
    <location>
        <begin position="675"/>
        <end position="688"/>
    </location>
</feature>
<dbReference type="GO" id="GO:0033557">
    <property type="term" value="C:Slx1-Slx4 complex"/>
    <property type="evidence" value="ECO:0007669"/>
    <property type="project" value="UniProtKB-UniRule"/>
</dbReference>
<dbReference type="CDD" id="cd22999">
    <property type="entry name" value="SAP_SLX4"/>
    <property type="match status" value="1"/>
</dbReference>
<dbReference type="EMBL" id="PDNB01000314">
    <property type="protein sequence ID" value="PGG95757.1"/>
    <property type="molecule type" value="Genomic_DNA"/>
</dbReference>
<evidence type="ECO:0000256" key="1">
    <source>
        <dbReference type="ARBA" id="ARBA00004123"/>
    </source>
</evidence>
<dbReference type="OrthoDB" id="5349119at2759"/>
<evidence type="ECO:0000313" key="11">
    <source>
        <dbReference type="EMBL" id="PGG95757.1"/>
    </source>
</evidence>
<evidence type="ECO:0000256" key="3">
    <source>
        <dbReference type="ARBA" id="ARBA00022553"/>
    </source>
</evidence>
<feature type="compositionally biased region" description="Basic residues" evidence="10">
    <location>
        <begin position="310"/>
        <end position="323"/>
    </location>
</feature>
<dbReference type="STRING" id="1447875.A0A2B7WGV1"/>
<feature type="region of interest" description="Disordered" evidence="10">
    <location>
        <begin position="552"/>
        <end position="572"/>
    </location>
</feature>
<dbReference type="AlphaFoldDB" id="A0A2B7WGV1"/>
<keyword evidence="6 9" id="KW-0234">DNA repair</keyword>
<dbReference type="GO" id="GO:0006281">
    <property type="term" value="P:DNA repair"/>
    <property type="evidence" value="ECO:0007669"/>
    <property type="project" value="UniProtKB-UniRule"/>
</dbReference>
<keyword evidence="12" id="KW-1185">Reference proteome</keyword>
<reference evidence="11 12" key="1">
    <citation type="submission" date="2017-10" db="EMBL/GenBank/DDBJ databases">
        <title>Comparative genomics in systemic dimorphic fungi from Ajellomycetaceae.</title>
        <authorList>
            <person name="Munoz J.F."/>
            <person name="Mcewen J.G."/>
            <person name="Clay O.K."/>
            <person name="Cuomo C.A."/>
        </authorList>
    </citation>
    <scope>NUCLEOTIDE SEQUENCE [LARGE SCALE GENOMIC DNA]</scope>
    <source>
        <strain evidence="11 12">UAMH5409</strain>
    </source>
</reference>
<feature type="region of interest" description="Disordered" evidence="10">
    <location>
        <begin position="353"/>
        <end position="390"/>
    </location>
</feature>
<comment type="caution">
    <text evidence="11">The sequence shown here is derived from an EMBL/GenBank/DDBJ whole genome shotgun (WGS) entry which is preliminary data.</text>
</comment>
<evidence type="ECO:0000256" key="6">
    <source>
        <dbReference type="ARBA" id="ARBA00023204"/>
    </source>
</evidence>
<feature type="compositionally biased region" description="Polar residues" evidence="10">
    <location>
        <begin position="748"/>
        <end position="759"/>
    </location>
</feature>